<feature type="domain" description="PAS" evidence="1">
    <location>
        <begin position="556"/>
        <end position="629"/>
    </location>
</feature>
<feature type="domain" description="EAL" evidence="3">
    <location>
        <begin position="862"/>
        <end position="1114"/>
    </location>
</feature>
<dbReference type="InterPro" id="IPR001633">
    <property type="entry name" value="EAL_dom"/>
</dbReference>
<evidence type="ECO:0000259" key="1">
    <source>
        <dbReference type="PROSITE" id="PS50112"/>
    </source>
</evidence>
<dbReference type="Pfam" id="PF08447">
    <property type="entry name" value="PAS_3"/>
    <property type="match status" value="2"/>
</dbReference>
<dbReference type="SMART" id="SM00086">
    <property type="entry name" value="PAC"/>
    <property type="match status" value="4"/>
</dbReference>
<dbReference type="NCBIfam" id="TIGR00254">
    <property type="entry name" value="GGDEF"/>
    <property type="match status" value="1"/>
</dbReference>
<dbReference type="InterPro" id="IPR013655">
    <property type="entry name" value="PAS_fold_3"/>
</dbReference>
<dbReference type="Pfam" id="PF01590">
    <property type="entry name" value="GAF"/>
    <property type="match status" value="1"/>
</dbReference>
<organism evidence="5 6">
    <name type="scientific">Roseateles puraquae</name>
    <dbReference type="NCBI Taxonomy" id="431059"/>
    <lineage>
        <taxon>Bacteria</taxon>
        <taxon>Pseudomonadati</taxon>
        <taxon>Pseudomonadota</taxon>
        <taxon>Betaproteobacteria</taxon>
        <taxon>Burkholderiales</taxon>
        <taxon>Sphaerotilaceae</taxon>
        <taxon>Roseateles</taxon>
    </lineage>
</organism>
<dbReference type="Gene3D" id="3.20.20.450">
    <property type="entry name" value="EAL domain"/>
    <property type="match status" value="1"/>
</dbReference>
<feature type="domain" description="PAC" evidence="2">
    <location>
        <begin position="244"/>
        <end position="296"/>
    </location>
</feature>
<dbReference type="RefSeq" id="WP_088482648.1">
    <property type="nucleotide sequence ID" value="NZ_NISI01000002.1"/>
</dbReference>
<dbReference type="PANTHER" id="PTHR44757">
    <property type="entry name" value="DIGUANYLATE CYCLASE DGCP"/>
    <property type="match status" value="1"/>
</dbReference>
<dbReference type="InterPro" id="IPR001610">
    <property type="entry name" value="PAC"/>
</dbReference>
<feature type="domain" description="PAC" evidence="2">
    <location>
        <begin position="634"/>
        <end position="686"/>
    </location>
</feature>
<dbReference type="Pfam" id="PF08448">
    <property type="entry name" value="PAS_4"/>
    <property type="match status" value="2"/>
</dbReference>
<dbReference type="PANTHER" id="PTHR44757:SF4">
    <property type="entry name" value="DIGUANYLATE CYCLASE DGCE-RELATED"/>
    <property type="match status" value="1"/>
</dbReference>
<dbReference type="SUPFAM" id="SSF55073">
    <property type="entry name" value="Nucleotide cyclase"/>
    <property type="match status" value="1"/>
</dbReference>
<dbReference type="SMART" id="SM00091">
    <property type="entry name" value="PAS"/>
    <property type="match status" value="4"/>
</dbReference>
<dbReference type="SMART" id="SM00065">
    <property type="entry name" value="GAF"/>
    <property type="match status" value="1"/>
</dbReference>
<dbReference type="PROSITE" id="PS50112">
    <property type="entry name" value="PAS"/>
    <property type="match status" value="3"/>
</dbReference>
<feature type="domain" description="PAC" evidence="2">
    <location>
        <begin position="503"/>
        <end position="555"/>
    </location>
</feature>
<evidence type="ECO:0000259" key="2">
    <source>
        <dbReference type="PROSITE" id="PS50113"/>
    </source>
</evidence>
<dbReference type="Pfam" id="PF00990">
    <property type="entry name" value="GGDEF"/>
    <property type="match status" value="1"/>
</dbReference>
<dbReference type="InterPro" id="IPR035965">
    <property type="entry name" value="PAS-like_dom_sf"/>
</dbReference>
<evidence type="ECO:0000259" key="3">
    <source>
        <dbReference type="PROSITE" id="PS50883"/>
    </source>
</evidence>
<dbReference type="SMART" id="SM00267">
    <property type="entry name" value="GGDEF"/>
    <property type="match status" value="1"/>
</dbReference>
<dbReference type="Gene3D" id="3.30.450.40">
    <property type="match status" value="1"/>
</dbReference>
<dbReference type="PROSITE" id="PS50113">
    <property type="entry name" value="PAC"/>
    <property type="match status" value="3"/>
</dbReference>
<dbReference type="AlphaFoldDB" id="A0A254N905"/>
<dbReference type="Proteomes" id="UP000197446">
    <property type="component" value="Unassembled WGS sequence"/>
</dbReference>
<dbReference type="InterPro" id="IPR029787">
    <property type="entry name" value="Nucleotide_cyclase"/>
</dbReference>
<dbReference type="CDD" id="cd01949">
    <property type="entry name" value="GGDEF"/>
    <property type="match status" value="1"/>
</dbReference>
<feature type="domain" description="GGDEF" evidence="4">
    <location>
        <begin position="718"/>
        <end position="851"/>
    </location>
</feature>
<dbReference type="InterPro" id="IPR035919">
    <property type="entry name" value="EAL_sf"/>
</dbReference>
<dbReference type="NCBIfam" id="TIGR00229">
    <property type="entry name" value="sensory_box"/>
    <property type="match status" value="4"/>
</dbReference>
<dbReference type="GO" id="GO:0003824">
    <property type="term" value="F:catalytic activity"/>
    <property type="evidence" value="ECO:0007669"/>
    <property type="project" value="UniProtKB-ARBA"/>
</dbReference>
<dbReference type="InterPro" id="IPR029016">
    <property type="entry name" value="GAF-like_dom_sf"/>
</dbReference>
<dbReference type="PROSITE" id="PS50883">
    <property type="entry name" value="EAL"/>
    <property type="match status" value="1"/>
</dbReference>
<name>A0A254N905_9BURK</name>
<dbReference type="InterPro" id="IPR000014">
    <property type="entry name" value="PAS"/>
</dbReference>
<comment type="caution">
    <text evidence="5">The sequence shown here is derived from an EMBL/GenBank/DDBJ whole genome shotgun (WGS) entry which is preliminary data.</text>
</comment>
<dbReference type="PROSITE" id="PS50887">
    <property type="entry name" value="GGDEF"/>
    <property type="match status" value="1"/>
</dbReference>
<dbReference type="Gene3D" id="3.30.70.270">
    <property type="match status" value="1"/>
</dbReference>
<evidence type="ECO:0000259" key="4">
    <source>
        <dbReference type="PROSITE" id="PS50887"/>
    </source>
</evidence>
<feature type="domain" description="PAS" evidence="1">
    <location>
        <begin position="171"/>
        <end position="241"/>
    </location>
</feature>
<dbReference type="InterPro" id="IPR003018">
    <property type="entry name" value="GAF"/>
</dbReference>
<dbReference type="EMBL" id="NISI01000002">
    <property type="protein sequence ID" value="OWR04511.1"/>
    <property type="molecule type" value="Genomic_DNA"/>
</dbReference>
<dbReference type="SUPFAM" id="SSF141868">
    <property type="entry name" value="EAL domain-like"/>
    <property type="match status" value="1"/>
</dbReference>
<dbReference type="Gene3D" id="2.10.70.100">
    <property type="match status" value="1"/>
</dbReference>
<dbReference type="SMART" id="SM00052">
    <property type="entry name" value="EAL"/>
    <property type="match status" value="1"/>
</dbReference>
<evidence type="ECO:0000313" key="6">
    <source>
        <dbReference type="Proteomes" id="UP000197446"/>
    </source>
</evidence>
<reference evidence="5 6" key="1">
    <citation type="journal article" date="2007" name="Int. J. Syst. Evol. Microbiol.">
        <title>Description of Pelomonas aquatica sp. nov. and Pelomonas puraquae sp. nov., isolated from industrial and haemodialysis water.</title>
        <authorList>
            <person name="Gomila M."/>
            <person name="Bowien B."/>
            <person name="Falsen E."/>
            <person name="Moore E.R."/>
            <person name="Lalucat J."/>
        </authorList>
    </citation>
    <scope>NUCLEOTIDE SEQUENCE [LARGE SCALE GENOMIC DNA]</scope>
    <source>
        <strain evidence="5 6">CCUG 52769</strain>
    </source>
</reference>
<accession>A0A254N905</accession>
<gene>
    <name evidence="5" type="ORF">CDO81_07950</name>
</gene>
<dbReference type="SUPFAM" id="SSF55785">
    <property type="entry name" value="PYP-like sensor domain (PAS domain)"/>
    <property type="match status" value="4"/>
</dbReference>
<dbReference type="FunFam" id="3.30.70.270:FF:000001">
    <property type="entry name" value="Diguanylate cyclase domain protein"/>
    <property type="match status" value="1"/>
</dbReference>
<evidence type="ECO:0000313" key="5">
    <source>
        <dbReference type="EMBL" id="OWR04511.1"/>
    </source>
</evidence>
<dbReference type="Gene3D" id="3.30.450.20">
    <property type="entry name" value="PAS domain"/>
    <property type="match status" value="4"/>
</dbReference>
<dbReference type="InterPro" id="IPR043128">
    <property type="entry name" value="Rev_trsase/Diguanyl_cyclase"/>
</dbReference>
<dbReference type="Pfam" id="PF00563">
    <property type="entry name" value="EAL"/>
    <property type="match status" value="1"/>
</dbReference>
<dbReference type="SUPFAM" id="SSF55781">
    <property type="entry name" value="GAF domain-like"/>
    <property type="match status" value="1"/>
</dbReference>
<dbReference type="InterPro" id="IPR000700">
    <property type="entry name" value="PAS-assoc_C"/>
</dbReference>
<dbReference type="InterPro" id="IPR052155">
    <property type="entry name" value="Biofilm_reg_signaling"/>
</dbReference>
<sequence length="1114" mass="123169">MIPPALPPDEAERLKALQQLAVLDTPAEAAFDALARAAAALCGVPIALVSLVDADRQWFKARVGLDSTRETPREQAFCAHAILQADVFEVTDAQADPRFAGNPLVAGPQGIRFYAGAPVTLPGGAAVGTVCVIDRVPRQLDERQREVLAELAQAASALLQARRDAHTLAQSEARYRALAELSPAGLFLGDADGQCTYTNPSWQAIHGLSLSESLGLGWMQVVEPAELERLGGQWRAAIRERRLFDEVVRVRRLDGSACVVRSRSAPQFDDQGRLTGFVGLAEDITASHVEQERLADERQYLASVIESTGVGTWEWHVPSGAMRINERWAAILGYTLEELEPVSIDTWRRLVDPEDEARARIALQRHFSGELPQYRCEVRMQHKAGHWVWVLAVGRLLSRAADGTPQWAFGTHLDFSEQVRHREAAEQAYRRMELALEGGGVALWEYDVARNQLSWQQRLEALYGLPDDAPAMTYPEWLAVIHPDDRERVQAEIGEVISGQRDYDIRFRVQRADGALRHMHSMARCRYDGQGRVAGLLGATWDTTELNELSAELAEQHELMRVTLKSIADGVITTDQRGCVTWMNPVSERMTGWLAAEARGRPLEEVFVIRSEETRALAANPVQACLATGEVAGLSPHTVLISRSGEHFGIEDSAAPIRDTRGRVLGAVLVFHDVTEQRRLSSEMTYRAKHDALTGLVNRQEFEHRLRRALEQARRDAACHTLLFIDLDQFKLVNDACGHQVGDQLLRQVAQLIGTVVRSRDTLARLGGDEFAAVLEQCTSDQAQRVAQQICDRIDEFRFVHDGRRFRIGASIGLVQVDARWNDLAALLKAGDAACYAAKEAGRNRVHTWYESDRMILERSGDMQWATRLAQALDEERLVLFGQRLQPLKEGPDGLHVEALVRMRQPDGSLTLPGSFLPATERFGLAPRLDRWVVREALRWLHDHGAGCGLACLHVNLSAQSLADASFRRDILTVLEDAGTASCHALCFEITETVALANLGELAAFVDGVRARGARVAVDDFGAGASHFGYLRSLKVDIIKVDGQFIKGMLRDPLDDASVRGFLEVARVLGVQTVAEFVDEAAVLTRVRELGFDFAQGYFIGRPQPLSSCTAGAV</sequence>
<dbReference type="CDD" id="cd00130">
    <property type="entry name" value="PAS"/>
    <property type="match status" value="4"/>
</dbReference>
<protein>
    <submittedName>
        <fullName evidence="5">Bifunctional diguanylate cyclase/phosphodiesterase</fullName>
    </submittedName>
</protein>
<proteinExistence type="predicted"/>
<dbReference type="InterPro" id="IPR013656">
    <property type="entry name" value="PAS_4"/>
</dbReference>
<keyword evidence="6" id="KW-1185">Reference proteome</keyword>
<dbReference type="CDD" id="cd01948">
    <property type="entry name" value="EAL"/>
    <property type="match status" value="1"/>
</dbReference>
<dbReference type="OrthoDB" id="9813903at2"/>
<feature type="domain" description="PAS" evidence="1">
    <location>
        <begin position="297"/>
        <end position="370"/>
    </location>
</feature>
<dbReference type="InterPro" id="IPR000160">
    <property type="entry name" value="GGDEF_dom"/>
</dbReference>